<comment type="caution">
    <text evidence="3">The sequence shown here is derived from an EMBL/GenBank/DDBJ whole genome shotgun (WGS) entry which is preliminary data.</text>
</comment>
<feature type="region of interest" description="Disordered" evidence="1">
    <location>
        <begin position="20"/>
        <end position="63"/>
    </location>
</feature>
<evidence type="ECO:0000256" key="2">
    <source>
        <dbReference type="SAM" id="SignalP"/>
    </source>
</evidence>
<gene>
    <name evidence="3" type="ORF">CAMP_LOCUS13076</name>
</gene>
<dbReference type="AlphaFoldDB" id="A0A9P1ISV1"/>
<dbReference type="Proteomes" id="UP001152747">
    <property type="component" value="Unassembled WGS sequence"/>
</dbReference>
<feature type="compositionally biased region" description="Acidic residues" evidence="1">
    <location>
        <begin position="20"/>
        <end position="37"/>
    </location>
</feature>
<proteinExistence type="predicted"/>
<name>A0A9P1ISV1_9PELO</name>
<accession>A0A9P1ISV1</accession>
<dbReference type="SUPFAM" id="SSF56436">
    <property type="entry name" value="C-type lectin-like"/>
    <property type="match status" value="1"/>
</dbReference>
<protein>
    <recommendedName>
        <fullName evidence="5">C-type lectin domain-containing protein</fullName>
    </recommendedName>
</protein>
<dbReference type="InterPro" id="IPR016187">
    <property type="entry name" value="CTDL_fold"/>
</dbReference>
<feature type="compositionally biased region" description="Low complexity" evidence="1">
    <location>
        <begin position="45"/>
        <end position="63"/>
    </location>
</feature>
<evidence type="ECO:0008006" key="5">
    <source>
        <dbReference type="Google" id="ProtNLM"/>
    </source>
</evidence>
<evidence type="ECO:0000313" key="3">
    <source>
        <dbReference type="EMBL" id="CAI5450439.1"/>
    </source>
</evidence>
<organism evidence="3 4">
    <name type="scientific">Caenorhabditis angaria</name>
    <dbReference type="NCBI Taxonomy" id="860376"/>
    <lineage>
        <taxon>Eukaryota</taxon>
        <taxon>Metazoa</taxon>
        <taxon>Ecdysozoa</taxon>
        <taxon>Nematoda</taxon>
        <taxon>Chromadorea</taxon>
        <taxon>Rhabditida</taxon>
        <taxon>Rhabditina</taxon>
        <taxon>Rhabditomorpha</taxon>
        <taxon>Rhabditoidea</taxon>
        <taxon>Rhabditidae</taxon>
        <taxon>Peloderinae</taxon>
        <taxon>Caenorhabditis</taxon>
    </lineage>
</organism>
<dbReference type="PANTHER" id="PTHR23124">
    <property type="entry name" value="C-TYPE LECTIN DOMAIN-CONTAINING PROTEIN-RELATED-RELATED"/>
    <property type="match status" value="1"/>
</dbReference>
<sequence length="230" mass="24836">MVLILFFKFTKCCMPTEYVEDPDVPDDDEKDDGEEELVTNSGFESTTTPVSTTQSSSTSSSTTTEASLTLQRVCPDSSWTLFDRGTYGWCVLVLATKLTMDDYPAECQKYSPNAVVSGLQNQNELTTISELAKNIDPSIVEISIGLIVDVFCTDNGAGGQTSGCKVDRLSWTDGYTTGTDGMIWGAGQPYVEVPVFGAVLLVQENDLKTFSSNGTPDGTVCGVEAKEEYV</sequence>
<dbReference type="PANTHER" id="PTHR23124:SF148">
    <property type="entry name" value="C-TYPE LECTIN DOMAIN-CONTAINING PROTEIN-RELATED"/>
    <property type="match status" value="1"/>
</dbReference>
<dbReference type="EMBL" id="CANHGI010000005">
    <property type="protein sequence ID" value="CAI5450439.1"/>
    <property type="molecule type" value="Genomic_DNA"/>
</dbReference>
<keyword evidence="4" id="KW-1185">Reference proteome</keyword>
<keyword evidence="2" id="KW-0732">Signal</keyword>
<feature type="signal peptide" evidence="2">
    <location>
        <begin position="1"/>
        <end position="15"/>
    </location>
</feature>
<feature type="chain" id="PRO_5040177885" description="C-type lectin domain-containing protein" evidence="2">
    <location>
        <begin position="16"/>
        <end position="230"/>
    </location>
</feature>
<reference evidence="3" key="1">
    <citation type="submission" date="2022-11" db="EMBL/GenBank/DDBJ databases">
        <authorList>
            <person name="Kikuchi T."/>
        </authorList>
    </citation>
    <scope>NUCLEOTIDE SEQUENCE</scope>
    <source>
        <strain evidence="3">PS1010</strain>
    </source>
</reference>
<evidence type="ECO:0000313" key="4">
    <source>
        <dbReference type="Proteomes" id="UP001152747"/>
    </source>
</evidence>
<evidence type="ECO:0000256" key="1">
    <source>
        <dbReference type="SAM" id="MobiDB-lite"/>
    </source>
</evidence>